<gene>
    <name evidence="23" type="primary">ZP2</name>
</gene>
<dbReference type="Pfam" id="PF23738">
    <property type="entry name" value="Ig_ZP2_N"/>
    <property type="match status" value="1"/>
</dbReference>
<keyword evidence="7 21" id="KW-1133">Transmembrane helix</keyword>
<dbReference type="GO" id="GO:0032190">
    <property type="term" value="F:acrosin binding"/>
    <property type="evidence" value="ECO:0007669"/>
    <property type="project" value="Ensembl"/>
</dbReference>
<evidence type="ECO:0000256" key="17">
    <source>
        <dbReference type="ARBA" id="ARBA00042572"/>
    </source>
</evidence>
<evidence type="ECO:0000313" key="23">
    <source>
        <dbReference type="Ensembl" id="ENSLAFP00000027531.1"/>
    </source>
</evidence>
<evidence type="ECO:0000256" key="9">
    <source>
        <dbReference type="ARBA" id="ARBA00023157"/>
    </source>
</evidence>
<dbReference type="PROSITE" id="PS51034">
    <property type="entry name" value="ZP_2"/>
    <property type="match status" value="1"/>
</dbReference>
<evidence type="ECO:0000256" key="14">
    <source>
        <dbReference type="ARBA" id="ARBA00038403"/>
    </source>
</evidence>
<comment type="function">
    <text evidence="18">Component of the zona pellucida, an extracellular matrix surrounding oocytes which mediates sperm binding, induction of the acrosome reaction and prevents post-fertilization polyspermy. The zona pellucida is composed of 3 to 4 glycoproteins, ZP1, ZP2, ZP3, and ZP4. ZP2 may act as a secondary sperm receptor.</text>
</comment>
<dbReference type="InterPro" id="IPR001507">
    <property type="entry name" value="ZP_dom"/>
</dbReference>
<reference evidence="23" key="3">
    <citation type="submission" date="2025-09" db="UniProtKB">
        <authorList>
            <consortium name="Ensembl"/>
        </authorList>
    </citation>
    <scope>IDENTIFICATION</scope>
    <source>
        <strain evidence="23">Isolate ISIS603380</strain>
    </source>
</reference>
<evidence type="ECO:0000256" key="1">
    <source>
        <dbReference type="ARBA" id="ARBA00004251"/>
    </source>
</evidence>
<proteinExistence type="inferred from homology"/>
<evidence type="ECO:0000259" key="22">
    <source>
        <dbReference type="PROSITE" id="PS51034"/>
    </source>
</evidence>
<evidence type="ECO:0000256" key="2">
    <source>
        <dbReference type="ARBA" id="ARBA00022475"/>
    </source>
</evidence>
<feature type="compositionally biased region" description="Low complexity" evidence="20">
    <location>
        <begin position="675"/>
        <end position="688"/>
    </location>
</feature>
<dbReference type="eggNOG" id="ENOG502QPI2">
    <property type="taxonomic scope" value="Eukaryota"/>
</dbReference>
<dbReference type="GeneTree" id="ENSGT00940000160133"/>
<keyword evidence="8 21" id="KW-0472">Membrane</keyword>
<evidence type="ECO:0000256" key="19">
    <source>
        <dbReference type="ARBA" id="ARBA00046716"/>
    </source>
</evidence>
<dbReference type="GO" id="GO:0035805">
    <property type="term" value="C:egg coat"/>
    <property type="evidence" value="ECO:0007669"/>
    <property type="project" value="UniProtKB-SubCell"/>
</dbReference>
<dbReference type="AlphaFoldDB" id="G3UI73"/>
<dbReference type="GO" id="GO:0005771">
    <property type="term" value="C:multivesicular body"/>
    <property type="evidence" value="ECO:0007669"/>
    <property type="project" value="Ensembl"/>
</dbReference>
<protein>
    <recommendedName>
        <fullName evidence="15">Zona pellucida sperm-binding protein 2</fullName>
    </recommendedName>
    <alternativeName>
        <fullName evidence="17">Zona pellucida glycoprotein 2</fullName>
    </alternativeName>
    <alternativeName>
        <fullName evidence="16">Zona pellucida protein A</fullName>
    </alternativeName>
</protein>
<dbReference type="Pfam" id="PF23344">
    <property type="entry name" value="ZP-N"/>
    <property type="match status" value="1"/>
</dbReference>
<dbReference type="GO" id="GO:0035804">
    <property type="term" value="F:structural constituent of egg coat"/>
    <property type="evidence" value="ECO:0007669"/>
    <property type="project" value="Ensembl"/>
</dbReference>
<keyword evidence="5" id="KW-0165">Cleavage on pair of basic residues</keyword>
<dbReference type="InterPro" id="IPR057638">
    <property type="entry name" value="Ig_ZP2_2nd"/>
</dbReference>
<keyword evidence="3" id="KW-0964">Secreted</keyword>
<dbReference type="InterPro" id="IPR057637">
    <property type="entry name" value="Ig_ZP2_1st"/>
</dbReference>
<evidence type="ECO:0000256" key="15">
    <source>
        <dbReference type="ARBA" id="ARBA00040237"/>
    </source>
</evidence>
<dbReference type="InterPro" id="IPR051148">
    <property type="entry name" value="Zona_Pellucida_Domain_gp"/>
</dbReference>
<dbReference type="GO" id="GO:0007339">
    <property type="term" value="P:binding of sperm to zona pellucida"/>
    <property type="evidence" value="ECO:0007669"/>
    <property type="project" value="Ensembl"/>
</dbReference>
<dbReference type="FunFam" id="2.60.40.3210:FF:000006">
    <property type="entry name" value="Zona pellucida sperm-binding protein 2"/>
    <property type="match status" value="1"/>
</dbReference>
<comment type="subunit">
    <text evidence="19">Can form homopolymers that assemble into long fibers (in vitro). Polymers of ZP2 and ZP3 organized into long filaments cross-linked by ZP1 homodimers. Interacts with ZP3.</text>
</comment>
<evidence type="ECO:0000256" key="20">
    <source>
        <dbReference type="SAM" id="MobiDB-lite"/>
    </source>
</evidence>
<accession>G3UI73</accession>
<feature type="domain" description="ZP" evidence="22">
    <location>
        <begin position="372"/>
        <end position="637"/>
    </location>
</feature>
<evidence type="ECO:0000256" key="18">
    <source>
        <dbReference type="ARBA" id="ARBA00046021"/>
    </source>
</evidence>
<dbReference type="InterPro" id="IPR057636">
    <property type="entry name" value="Ig_ZP2_3rd"/>
</dbReference>
<dbReference type="Ensembl" id="ENSLAFT00000026209.1">
    <property type="protein sequence ID" value="ENSLAFP00000027531.1"/>
    <property type="gene ID" value="ENSLAFG00000015577.3"/>
</dbReference>
<keyword evidence="6 21" id="KW-0812">Transmembrane</keyword>
<evidence type="ECO:0000256" key="5">
    <source>
        <dbReference type="ARBA" id="ARBA00022685"/>
    </source>
</evidence>
<dbReference type="InterPro" id="IPR042235">
    <property type="entry name" value="ZP-C_dom"/>
</dbReference>
<dbReference type="GO" id="GO:0060468">
    <property type="term" value="P:prevention of polyspermy"/>
    <property type="evidence" value="ECO:0007669"/>
    <property type="project" value="Ensembl"/>
</dbReference>
<dbReference type="Gene3D" id="2.60.40.4100">
    <property type="entry name" value="Zona pellucida, ZP-C domain"/>
    <property type="match status" value="1"/>
</dbReference>
<dbReference type="Pfam" id="PF00100">
    <property type="entry name" value="Zona_pellucida"/>
    <property type="match status" value="1"/>
</dbReference>
<dbReference type="PRINTS" id="PR00023">
    <property type="entry name" value="ZPELLUCIDA"/>
</dbReference>
<dbReference type="STRING" id="9785.ENSLAFP00000027531"/>
<feature type="transmembrane region" description="Helical" evidence="21">
    <location>
        <begin position="729"/>
        <end position="747"/>
    </location>
</feature>
<evidence type="ECO:0000256" key="21">
    <source>
        <dbReference type="SAM" id="Phobius"/>
    </source>
</evidence>
<keyword evidence="2" id="KW-1003">Cell membrane</keyword>
<evidence type="ECO:0000256" key="3">
    <source>
        <dbReference type="ARBA" id="ARBA00022525"/>
    </source>
</evidence>
<reference evidence="23 24" key="1">
    <citation type="submission" date="2009-06" db="EMBL/GenBank/DDBJ databases">
        <title>The Genome Sequence of Loxodonta africana (African elephant).</title>
        <authorList>
            <person name="Di Palma F."/>
            <person name="Heiman D."/>
            <person name="Young S."/>
            <person name="Johnson J."/>
            <person name="Lander E.S."/>
            <person name="Lindblad-Toh K."/>
        </authorList>
    </citation>
    <scope>NUCLEOTIDE SEQUENCE [LARGE SCALE GENOMIC DNA]</scope>
    <source>
        <strain evidence="23 24">Isolate ISIS603380</strain>
    </source>
</reference>
<evidence type="ECO:0000256" key="4">
    <source>
        <dbReference type="ARBA" id="ARBA00022530"/>
    </source>
</evidence>
<keyword evidence="11" id="KW-0325">Glycoprotein</keyword>
<dbReference type="PANTHER" id="PTHR23343:SF4">
    <property type="entry name" value="ZONA PELLUCIDA SPERM-BINDING PROTEIN 2"/>
    <property type="match status" value="1"/>
</dbReference>
<dbReference type="PANTHER" id="PTHR23343">
    <property type="entry name" value="ZONA PELLUCIDA SPERM-BINDING PROTEIN"/>
    <property type="match status" value="1"/>
</dbReference>
<comment type="similarity">
    <text evidence="14">Belongs to the ZP domain family. ZPA subfamily.</text>
</comment>
<evidence type="ECO:0000256" key="7">
    <source>
        <dbReference type="ARBA" id="ARBA00022989"/>
    </source>
</evidence>
<keyword evidence="12" id="KW-0278">Fertilization</keyword>
<dbReference type="OMA" id="RPYGDKE"/>
<dbReference type="GO" id="GO:0005886">
    <property type="term" value="C:plasma membrane"/>
    <property type="evidence" value="ECO:0007669"/>
    <property type="project" value="UniProtKB-SubCell"/>
</dbReference>
<dbReference type="GO" id="GO:0005783">
    <property type="term" value="C:endoplasmic reticulum"/>
    <property type="evidence" value="ECO:0007669"/>
    <property type="project" value="Ensembl"/>
</dbReference>
<dbReference type="Pfam" id="PF23740">
    <property type="entry name" value="Ig_ZP2_3rd"/>
    <property type="match status" value="1"/>
</dbReference>
<evidence type="ECO:0000256" key="13">
    <source>
        <dbReference type="ARBA" id="ARBA00024183"/>
    </source>
</evidence>
<name>G3UI73_LOXAF</name>
<feature type="compositionally biased region" description="Basic and acidic residues" evidence="20">
    <location>
        <begin position="712"/>
        <end position="724"/>
    </location>
</feature>
<dbReference type="GO" id="GO:0042802">
    <property type="term" value="F:identical protein binding"/>
    <property type="evidence" value="ECO:0007669"/>
    <property type="project" value="Ensembl"/>
</dbReference>
<keyword evidence="4" id="KW-0272">Extracellular matrix</keyword>
<keyword evidence="9" id="KW-1015">Disulfide bond</keyword>
<evidence type="ECO:0000256" key="10">
    <source>
        <dbReference type="ARBA" id="ARBA00023170"/>
    </source>
</evidence>
<comment type="subcellular location">
    <subcellularLocation>
        <location evidence="1">Cell membrane</location>
        <topology evidence="1">Single-pass type I membrane protein</topology>
    </subcellularLocation>
    <subcellularLocation>
        <location evidence="13">Zona pellucida</location>
    </subcellularLocation>
</comment>
<evidence type="ECO:0000256" key="8">
    <source>
        <dbReference type="ARBA" id="ARBA00023136"/>
    </source>
</evidence>
<evidence type="ECO:0000256" key="11">
    <source>
        <dbReference type="ARBA" id="ARBA00023180"/>
    </source>
</evidence>
<dbReference type="InParanoid" id="G3UI73"/>
<dbReference type="InterPro" id="IPR055356">
    <property type="entry name" value="ZP-N"/>
</dbReference>
<dbReference type="Gene3D" id="2.60.40.3210">
    <property type="entry name" value="Zona pellucida, ZP-N domain"/>
    <property type="match status" value="1"/>
</dbReference>
<dbReference type="InterPro" id="IPR048290">
    <property type="entry name" value="ZP_chr"/>
</dbReference>
<evidence type="ECO:0000256" key="12">
    <source>
        <dbReference type="ARBA" id="ARBA00023279"/>
    </source>
</evidence>
<organism evidence="23 24">
    <name type="scientific">Loxodonta africana</name>
    <name type="common">African elephant</name>
    <dbReference type="NCBI Taxonomy" id="9785"/>
    <lineage>
        <taxon>Eukaryota</taxon>
        <taxon>Metazoa</taxon>
        <taxon>Chordata</taxon>
        <taxon>Craniata</taxon>
        <taxon>Vertebrata</taxon>
        <taxon>Euteleostomi</taxon>
        <taxon>Mammalia</taxon>
        <taxon>Eutheria</taxon>
        <taxon>Afrotheria</taxon>
        <taxon>Proboscidea</taxon>
        <taxon>Elephantidae</taxon>
        <taxon>Loxodonta</taxon>
    </lineage>
</organism>
<evidence type="ECO:0000256" key="16">
    <source>
        <dbReference type="ARBA" id="ARBA00042272"/>
    </source>
</evidence>
<dbReference type="Pfam" id="PF23736">
    <property type="entry name" value="Ig_ZP2"/>
    <property type="match status" value="1"/>
</dbReference>
<dbReference type="Proteomes" id="UP000007646">
    <property type="component" value="Unassembled WGS sequence"/>
</dbReference>
<dbReference type="SMART" id="SM00241">
    <property type="entry name" value="ZP"/>
    <property type="match status" value="1"/>
</dbReference>
<evidence type="ECO:0000313" key="24">
    <source>
        <dbReference type="Proteomes" id="UP000007646"/>
    </source>
</evidence>
<evidence type="ECO:0000256" key="6">
    <source>
        <dbReference type="ARBA" id="ARBA00022692"/>
    </source>
</evidence>
<keyword evidence="24" id="KW-1185">Reference proteome</keyword>
<reference evidence="23" key="2">
    <citation type="submission" date="2025-08" db="UniProtKB">
        <authorList>
            <consortium name="Ensembl"/>
        </authorList>
    </citation>
    <scope>IDENTIFICATION</scope>
    <source>
        <strain evidence="23">Isolate ISIS603380</strain>
    </source>
</reference>
<dbReference type="InterPro" id="IPR055355">
    <property type="entry name" value="ZP-C"/>
</dbReference>
<sequence length="756" mass="83924">MACRWRTDSRCHPSWFHGVSRAYMSLSLFFALMTSVNSAGAPLLANLAFPGTVSCNEDGMIVEFPKDLGTKKWHASVVDSLGLEIPNCTYVLDPEKLILRASYDNCTRRVHGAYQTTIRLMDNNAAKTNEATMYQISCPAMEAEDHLSKSLVGSTDCMKDSMSFSFPRVMPSFDDTTTVQTPLLGWILKIGDGPTRSLTLAEAIKQGYTVLMDSGKIILQVSFNATGVTHYEQDNSHLYMVPLTLIYESPGQTITLSTRMICVTDSVTCNATHMTLTIPGFPGKLKAVSTENRNINVSQLHDNGIEREATNGLRLHFSTSFLKTKISAKCLSQQFYLPSLKLTFHFHLETVSMVVYPECLCESPVSVVTDELCTQDGFMEFEVYSHQTKPALDLDTLRVGDSSCQPIFKAQSQGLVRFHIPLNGCGTRYEFKEDRVIYENEIYALWADLPSKISRDSEFRMTVKCYYSSSDVLINTNVESLPPPVASVKPGPLALILQTYPDNSYQHPHGDHEYPLVRYLRQPIYLEVRILNRTDPNIKLVIDDCWATATMDPASLPQWNIVVDGCEYNLDNYQTTFHQARSFVTHPDHYQRFEVKTFTFVSGTPALSSLVYFHCSALICNRLSPDSPLCSVTCPGSPRRRRATGATEEGKTTVSLPGPILLLSDSPSFRGITPSDSRLLRGGNSSGSRVRRTQGSKHDLKTPTSVSSPDLGDSKGHETTEDVTSKTTVAVAASAGVLATLGLVTYLRKKRTMRNP</sequence>
<dbReference type="FunFam" id="2.60.40.4100:FF:000004">
    <property type="entry name" value="Zona pellucida sperm-binding protein 2"/>
    <property type="match status" value="1"/>
</dbReference>
<dbReference type="FunCoup" id="G3UI73">
    <property type="interactions" value="14"/>
</dbReference>
<keyword evidence="10" id="KW-0675">Receptor</keyword>
<feature type="region of interest" description="Disordered" evidence="20">
    <location>
        <begin position="634"/>
        <end position="725"/>
    </location>
</feature>